<dbReference type="Pfam" id="PF02112">
    <property type="entry name" value="PDEase_II"/>
    <property type="match status" value="2"/>
</dbReference>
<protein>
    <submittedName>
        <fullName evidence="2">3',5'-cyclic-nucleotide phosphodiesterase pde1</fullName>
    </submittedName>
</protein>
<reference evidence="2 3" key="1">
    <citation type="journal article" date="2023" name="PLoS ONE">
        <title>Cytospora paraplurivora sp. nov. isolated from orchards with fruit tree decline syndrome in Ontario, Canada.</title>
        <authorList>
            <person name="Ilyukhin E."/>
            <person name="Nguyen H.D.T."/>
            <person name="Castle A.J."/>
            <person name="Ellouze W."/>
        </authorList>
    </citation>
    <scope>NUCLEOTIDE SEQUENCE [LARGE SCALE GENOMIC DNA]</scope>
    <source>
        <strain evidence="2 3">FDS-564</strain>
    </source>
</reference>
<dbReference type="GO" id="GO:0004115">
    <property type="term" value="F:3',5'-cyclic-AMP phosphodiesterase activity"/>
    <property type="evidence" value="ECO:0007669"/>
    <property type="project" value="InterPro"/>
</dbReference>
<dbReference type="InterPro" id="IPR036866">
    <property type="entry name" value="RibonucZ/Hydroxyglut_hydro"/>
</dbReference>
<feature type="compositionally biased region" description="Polar residues" evidence="1">
    <location>
        <begin position="493"/>
        <end position="502"/>
    </location>
</feature>
<dbReference type="PANTHER" id="PTHR28283">
    <property type="entry name" value="3',5'-CYCLIC-NUCLEOTIDE PHOSPHODIESTERASE 1"/>
    <property type="match status" value="1"/>
</dbReference>
<name>A0AAN9U788_9PEZI</name>
<gene>
    <name evidence="2" type="primary">PDE1</name>
    <name evidence="2" type="ORF">SLS53_004562</name>
</gene>
<dbReference type="Proteomes" id="UP001320245">
    <property type="component" value="Unassembled WGS sequence"/>
</dbReference>
<dbReference type="GO" id="GO:1902660">
    <property type="term" value="P:negative regulation of glucose mediated signaling pathway"/>
    <property type="evidence" value="ECO:0007669"/>
    <property type="project" value="TreeGrafter"/>
</dbReference>
<evidence type="ECO:0000256" key="1">
    <source>
        <dbReference type="SAM" id="MobiDB-lite"/>
    </source>
</evidence>
<feature type="region of interest" description="Disordered" evidence="1">
    <location>
        <begin position="398"/>
        <end position="456"/>
    </location>
</feature>
<keyword evidence="3" id="KW-1185">Reference proteome</keyword>
<feature type="compositionally biased region" description="Polar residues" evidence="1">
    <location>
        <begin position="435"/>
        <end position="444"/>
    </location>
</feature>
<evidence type="ECO:0000313" key="2">
    <source>
        <dbReference type="EMBL" id="KAK7741979.1"/>
    </source>
</evidence>
<dbReference type="GO" id="GO:0047555">
    <property type="term" value="F:3',5'-cyclic-GMP phosphodiesterase activity"/>
    <property type="evidence" value="ECO:0007669"/>
    <property type="project" value="TreeGrafter"/>
</dbReference>
<proteinExistence type="predicted"/>
<organism evidence="2 3">
    <name type="scientific">Cytospora paraplurivora</name>
    <dbReference type="NCBI Taxonomy" id="2898453"/>
    <lineage>
        <taxon>Eukaryota</taxon>
        <taxon>Fungi</taxon>
        <taxon>Dikarya</taxon>
        <taxon>Ascomycota</taxon>
        <taxon>Pezizomycotina</taxon>
        <taxon>Sordariomycetes</taxon>
        <taxon>Sordariomycetidae</taxon>
        <taxon>Diaporthales</taxon>
        <taxon>Cytosporaceae</taxon>
        <taxon>Cytospora</taxon>
    </lineage>
</organism>
<dbReference type="AlphaFoldDB" id="A0AAN9U788"/>
<dbReference type="EMBL" id="JAJSPL020000016">
    <property type="protein sequence ID" value="KAK7741979.1"/>
    <property type="molecule type" value="Genomic_DNA"/>
</dbReference>
<sequence>MRLPGEPMTGWGPYSSLGAQGGPLESNVTAFLVRSIGAEWRKGSVMAVDAGVQLGAITRILEETQPPGLGETAELQLPYVLQSGPFAGLKVYSASPKTNASRIHSELIDTYLITHPHLDHISGFVINTAGLSGPRRKKLAGLPGTIQALKTHIFNNVIWPNLSDEDNGAGLFTYLRLNEGGSLAMGSLDGYLEFNEGLAVKVWSVSHGHNVERHAHRGSGSNTRFGSMEAQSSLMGFGTGMLSPHSIPHHNTSSPSIPGYFQQQHYLAQDRHHSVLPGSNAPSGGRGSGGMNQVGGGPSPTEVACVYDSSSYFIRDVDTGVEVLIFGDVEGDSISMNPRNLRIWQEAAPKVVLGKLKAILIECSYDDSRPVDRLFGHLTPSFLVQEMEVLADEVRSARTRMASERGRGAADGRRSSKRKREMHDDTTIAGRRIASRTTARQSGDSLADPVSPRTLKASQTDLGAVPQFDDLSNPHIATPTAQLSLQDIERTYPATNSSTPSGNVPEPAVPPSAAEGPPLKGVKVVIIHVKDKMNDEERVEDLILDELQDHEAFSDVPLGCEWVISEVGQSLEF</sequence>
<evidence type="ECO:0000313" key="3">
    <source>
        <dbReference type="Proteomes" id="UP001320245"/>
    </source>
</evidence>
<feature type="region of interest" description="Disordered" evidence="1">
    <location>
        <begin position="492"/>
        <end position="516"/>
    </location>
</feature>
<dbReference type="CDD" id="cd07735">
    <property type="entry name" value="class_II_PDE_MBL-fold"/>
    <property type="match status" value="1"/>
</dbReference>
<dbReference type="GO" id="GO:0006198">
    <property type="term" value="P:cAMP catabolic process"/>
    <property type="evidence" value="ECO:0007669"/>
    <property type="project" value="InterPro"/>
</dbReference>
<dbReference type="PRINTS" id="PR00388">
    <property type="entry name" value="PDIESTERASE2"/>
</dbReference>
<feature type="compositionally biased region" description="Basic and acidic residues" evidence="1">
    <location>
        <begin position="398"/>
        <end position="414"/>
    </location>
</feature>
<comment type="caution">
    <text evidence="2">The sequence shown here is derived from an EMBL/GenBank/DDBJ whole genome shotgun (WGS) entry which is preliminary data.</text>
</comment>
<dbReference type="Gene3D" id="3.60.15.10">
    <property type="entry name" value="Ribonuclease Z/Hydroxyacylglutathione hydrolase-like"/>
    <property type="match status" value="1"/>
</dbReference>
<dbReference type="InterPro" id="IPR000396">
    <property type="entry name" value="Pdiesterase2"/>
</dbReference>
<accession>A0AAN9U788</accession>
<dbReference type="PANTHER" id="PTHR28283:SF1">
    <property type="entry name" value="3',5'-CYCLIC-NUCLEOTIDE PHOSPHODIESTERASE 1"/>
    <property type="match status" value="1"/>
</dbReference>
<dbReference type="SUPFAM" id="SSF56281">
    <property type="entry name" value="Metallo-hydrolase/oxidoreductase"/>
    <property type="match status" value="1"/>
</dbReference>